<evidence type="ECO:0000313" key="1">
    <source>
        <dbReference type="EMBL" id="CAA2964800.1"/>
    </source>
</evidence>
<gene>
    <name evidence="1" type="ORF">OLEA9_A017867</name>
</gene>
<organism evidence="1 2">
    <name type="scientific">Olea europaea subsp. europaea</name>
    <dbReference type="NCBI Taxonomy" id="158383"/>
    <lineage>
        <taxon>Eukaryota</taxon>
        <taxon>Viridiplantae</taxon>
        <taxon>Streptophyta</taxon>
        <taxon>Embryophyta</taxon>
        <taxon>Tracheophyta</taxon>
        <taxon>Spermatophyta</taxon>
        <taxon>Magnoliopsida</taxon>
        <taxon>eudicotyledons</taxon>
        <taxon>Gunneridae</taxon>
        <taxon>Pentapetalae</taxon>
        <taxon>asterids</taxon>
        <taxon>lamiids</taxon>
        <taxon>Lamiales</taxon>
        <taxon>Oleaceae</taxon>
        <taxon>Oleeae</taxon>
        <taxon>Olea</taxon>
    </lineage>
</organism>
<sequence length="131" mass="15065">MANEEAWVEGRLAVARGGGILVARAGAWSWRGGMEKLGVGVGVIKCVQKPRFFLILVHKQILHRRHLLLASPTRSNFFLNLCGNHHLTSIITLRSNYDVQLCFQRPITVVARSKEKEIRRCFCDRIRREKW</sequence>
<reference evidence="1 2" key="1">
    <citation type="submission" date="2019-12" db="EMBL/GenBank/DDBJ databases">
        <authorList>
            <person name="Alioto T."/>
            <person name="Alioto T."/>
            <person name="Gomez Garrido J."/>
        </authorList>
    </citation>
    <scope>NUCLEOTIDE SEQUENCE [LARGE SCALE GENOMIC DNA]</scope>
</reference>
<comment type="caution">
    <text evidence="1">The sequence shown here is derived from an EMBL/GenBank/DDBJ whole genome shotgun (WGS) entry which is preliminary data.</text>
</comment>
<keyword evidence="2" id="KW-1185">Reference proteome</keyword>
<dbReference type="Proteomes" id="UP000594638">
    <property type="component" value="Unassembled WGS sequence"/>
</dbReference>
<dbReference type="Gramene" id="OE9A017867T1">
    <property type="protein sequence ID" value="OE9A017867C1"/>
    <property type="gene ID" value="OE9A017867"/>
</dbReference>
<dbReference type="EMBL" id="CACTIH010001829">
    <property type="protein sequence ID" value="CAA2964800.1"/>
    <property type="molecule type" value="Genomic_DNA"/>
</dbReference>
<evidence type="ECO:0000313" key="2">
    <source>
        <dbReference type="Proteomes" id="UP000594638"/>
    </source>
</evidence>
<proteinExistence type="predicted"/>
<protein>
    <submittedName>
        <fullName evidence="1">Uncharacterized protein</fullName>
    </submittedName>
</protein>
<dbReference type="AlphaFoldDB" id="A0A8S0QBU5"/>
<name>A0A8S0QBU5_OLEEU</name>
<accession>A0A8S0QBU5</accession>